<comment type="caution">
    <text evidence="2">The sequence shown here is derived from an EMBL/GenBank/DDBJ whole genome shotgun (WGS) entry which is preliminary data.</text>
</comment>
<evidence type="ECO:0000313" key="2">
    <source>
        <dbReference type="EMBL" id="MDT0555125.1"/>
    </source>
</evidence>
<dbReference type="RefSeq" id="WP_311332075.1">
    <property type="nucleotide sequence ID" value="NZ_JAVRHZ010000001.1"/>
</dbReference>
<keyword evidence="1" id="KW-0812">Transmembrane</keyword>
<dbReference type="Proteomes" id="UP001254488">
    <property type="component" value="Unassembled WGS sequence"/>
</dbReference>
<keyword evidence="1" id="KW-1133">Transmembrane helix</keyword>
<sequence>MTAIHTSSETKIYLIFGVISILITLFLGFIDEGYYNFQFLRDPGAWIALGIYAVFMFIFQNICFWLLFKKVSFSGKIWVSAFLGPVLGFLFVIVVFFGIKLF</sequence>
<feature type="transmembrane region" description="Helical" evidence="1">
    <location>
        <begin position="45"/>
        <end position="68"/>
    </location>
</feature>
<evidence type="ECO:0000313" key="3">
    <source>
        <dbReference type="Proteomes" id="UP001254488"/>
    </source>
</evidence>
<reference evidence="2 3" key="1">
    <citation type="submission" date="2023-09" db="EMBL/GenBank/DDBJ databases">
        <authorList>
            <person name="Rey-Velasco X."/>
        </authorList>
    </citation>
    <scope>NUCLEOTIDE SEQUENCE [LARGE SCALE GENOMIC DNA]</scope>
    <source>
        <strain evidence="2 3">W242</strain>
    </source>
</reference>
<feature type="transmembrane region" description="Helical" evidence="1">
    <location>
        <begin position="12"/>
        <end position="30"/>
    </location>
</feature>
<proteinExistence type="predicted"/>
<keyword evidence="3" id="KW-1185">Reference proteome</keyword>
<name>A0ABU2YAA6_9FLAO</name>
<keyword evidence="1" id="KW-0472">Membrane</keyword>
<evidence type="ECO:0000256" key="1">
    <source>
        <dbReference type="SAM" id="Phobius"/>
    </source>
</evidence>
<organism evidence="2 3">
    <name type="scientific">Patiriisocius hiemis</name>
    <dbReference type="NCBI Taxonomy" id="3075604"/>
    <lineage>
        <taxon>Bacteria</taxon>
        <taxon>Pseudomonadati</taxon>
        <taxon>Bacteroidota</taxon>
        <taxon>Flavobacteriia</taxon>
        <taxon>Flavobacteriales</taxon>
        <taxon>Flavobacteriaceae</taxon>
        <taxon>Patiriisocius</taxon>
    </lineage>
</organism>
<gene>
    <name evidence="2" type="ORF">RM538_03855</name>
</gene>
<accession>A0ABU2YAA6</accession>
<dbReference type="EMBL" id="JAVRHZ010000001">
    <property type="protein sequence ID" value="MDT0555125.1"/>
    <property type="molecule type" value="Genomic_DNA"/>
</dbReference>
<protein>
    <submittedName>
        <fullName evidence="2">Uncharacterized protein</fullName>
    </submittedName>
</protein>
<feature type="transmembrane region" description="Helical" evidence="1">
    <location>
        <begin position="77"/>
        <end position="99"/>
    </location>
</feature>